<feature type="compositionally biased region" description="Polar residues" evidence="1">
    <location>
        <begin position="1"/>
        <end position="17"/>
    </location>
</feature>
<gene>
    <name evidence="2" type="ORF">QVD17_39161</name>
</gene>
<keyword evidence="3" id="KW-1185">Reference proteome</keyword>
<sequence length="71" mass="7555">MSIKTFIQNTSKATAKTPSAPKFLSGDRKSSAMVRATITAIVTEVFLSDCSSLRHGLTIISSKQGESYGNS</sequence>
<reference evidence="2" key="1">
    <citation type="journal article" date="2023" name="bioRxiv">
        <title>Improved chromosome-level genome assembly for marigold (Tagetes erecta).</title>
        <authorList>
            <person name="Jiang F."/>
            <person name="Yuan L."/>
            <person name="Wang S."/>
            <person name="Wang H."/>
            <person name="Xu D."/>
            <person name="Wang A."/>
            <person name="Fan W."/>
        </authorList>
    </citation>
    <scope>NUCLEOTIDE SEQUENCE</scope>
    <source>
        <strain evidence="2">WSJ</strain>
        <tissue evidence="2">Leaf</tissue>
    </source>
</reference>
<dbReference type="EMBL" id="JAUHHV010000011">
    <property type="protein sequence ID" value="KAK1407543.1"/>
    <property type="molecule type" value="Genomic_DNA"/>
</dbReference>
<evidence type="ECO:0000313" key="3">
    <source>
        <dbReference type="Proteomes" id="UP001229421"/>
    </source>
</evidence>
<dbReference type="Proteomes" id="UP001229421">
    <property type="component" value="Unassembled WGS sequence"/>
</dbReference>
<dbReference type="AlphaFoldDB" id="A0AAD8JPI2"/>
<evidence type="ECO:0000256" key="1">
    <source>
        <dbReference type="SAM" id="MobiDB-lite"/>
    </source>
</evidence>
<organism evidence="2 3">
    <name type="scientific">Tagetes erecta</name>
    <name type="common">African marigold</name>
    <dbReference type="NCBI Taxonomy" id="13708"/>
    <lineage>
        <taxon>Eukaryota</taxon>
        <taxon>Viridiplantae</taxon>
        <taxon>Streptophyta</taxon>
        <taxon>Embryophyta</taxon>
        <taxon>Tracheophyta</taxon>
        <taxon>Spermatophyta</taxon>
        <taxon>Magnoliopsida</taxon>
        <taxon>eudicotyledons</taxon>
        <taxon>Gunneridae</taxon>
        <taxon>Pentapetalae</taxon>
        <taxon>asterids</taxon>
        <taxon>campanulids</taxon>
        <taxon>Asterales</taxon>
        <taxon>Asteraceae</taxon>
        <taxon>Asteroideae</taxon>
        <taxon>Heliantheae alliance</taxon>
        <taxon>Tageteae</taxon>
        <taxon>Tagetes</taxon>
    </lineage>
</organism>
<name>A0AAD8JPI2_TARER</name>
<evidence type="ECO:0000313" key="2">
    <source>
        <dbReference type="EMBL" id="KAK1407543.1"/>
    </source>
</evidence>
<protein>
    <submittedName>
        <fullName evidence="2">Uncharacterized protein</fullName>
    </submittedName>
</protein>
<accession>A0AAD8JPI2</accession>
<proteinExistence type="predicted"/>
<feature type="region of interest" description="Disordered" evidence="1">
    <location>
        <begin position="1"/>
        <end position="26"/>
    </location>
</feature>
<comment type="caution">
    <text evidence="2">The sequence shown here is derived from an EMBL/GenBank/DDBJ whole genome shotgun (WGS) entry which is preliminary data.</text>
</comment>